<dbReference type="Proteomes" id="UP000717328">
    <property type="component" value="Unassembled WGS sequence"/>
</dbReference>
<dbReference type="EMBL" id="JABCKI010005736">
    <property type="protein sequence ID" value="KAG5638970.1"/>
    <property type="molecule type" value="Genomic_DNA"/>
</dbReference>
<evidence type="ECO:0000256" key="1">
    <source>
        <dbReference type="ARBA" id="ARBA00012346"/>
    </source>
</evidence>
<reference evidence="5" key="2">
    <citation type="submission" date="2021-10" db="EMBL/GenBank/DDBJ databases">
        <title>Phylogenomics reveals ancestral predisposition of the termite-cultivated fungus Termitomyces towards a domesticated lifestyle.</title>
        <authorList>
            <person name="Auxier B."/>
            <person name="Grum-Grzhimaylo A."/>
            <person name="Cardenas M.E."/>
            <person name="Lodge J.D."/>
            <person name="Laessoe T."/>
            <person name="Pedersen O."/>
            <person name="Smith M.E."/>
            <person name="Kuyper T.W."/>
            <person name="Franco-Molano E.A."/>
            <person name="Baroni T.J."/>
            <person name="Aanen D.K."/>
        </authorList>
    </citation>
    <scope>NUCLEOTIDE SEQUENCE</scope>
    <source>
        <strain evidence="5">D49</strain>
    </source>
</reference>
<dbReference type="CDD" id="cd06661">
    <property type="entry name" value="GGCT_like"/>
    <property type="match status" value="1"/>
</dbReference>
<name>A0A9P7K7K1_9AGAR</name>
<evidence type="ECO:0000313" key="6">
    <source>
        <dbReference type="Proteomes" id="UP000717328"/>
    </source>
</evidence>
<keyword evidence="2" id="KW-0456">Lyase</keyword>
<sequence>MALSATPTLYFAYGSNLRRCPGSNYIGIALLTGWKWFINTCGYANVKWSTGDVVYGMIYTLTPEDEAKLDQFEGVPKDYIKQTLCVEFLGEREGGKMIQALVYTDVERLNEGPPKTEYITRINRAVDDARQEGIPQEYVDKYIRPFIPADILRN</sequence>
<dbReference type="Pfam" id="PF13772">
    <property type="entry name" value="AIG2_2"/>
    <property type="match status" value="1"/>
</dbReference>
<comment type="caution">
    <text evidence="5">The sequence shown here is derived from an EMBL/GenBank/DDBJ whole genome shotgun (WGS) entry which is preliminary data.</text>
</comment>
<evidence type="ECO:0000313" key="5">
    <source>
        <dbReference type="EMBL" id="KAG5638970.1"/>
    </source>
</evidence>
<dbReference type="EC" id="4.3.2.9" evidence="1"/>
<dbReference type="PANTHER" id="PTHR12935:SF0">
    <property type="entry name" value="GAMMA-GLUTAMYLCYCLOTRANSFERASE"/>
    <property type="match status" value="1"/>
</dbReference>
<evidence type="ECO:0000256" key="2">
    <source>
        <dbReference type="ARBA" id="ARBA00023239"/>
    </source>
</evidence>
<dbReference type="PANTHER" id="PTHR12935">
    <property type="entry name" value="GAMMA-GLUTAMYLCYCLOTRANSFERASE"/>
    <property type="match status" value="1"/>
</dbReference>
<gene>
    <name evidence="5" type="ORF">H0H81_008190</name>
</gene>
<dbReference type="OrthoDB" id="2924818at2759"/>
<keyword evidence="6" id="KW-1185">Reference proteome</keyword>
<feature type="active site" description="Proton acceptor" evidence="3">
    <location>
        <position position="73"/>
    </location>
</feature>
<evidence type="ECO:0000256" key="4">
    <source>
        <dbReference type="PIRSR" id="PIRSR617939-2"/>
    </source>
</evidence>
<evidence type="ECO:0000256" key="3">
    <source>
        <dbReference type="PIRSR" id="PIRSR617939-1"/>
    </source>
</evidence>
<proteinExistence type="predicted"/>
<dbReference type="InterPro" id="IPR013024">
    <property type="entry name" value="GGCT-like"/>
</dbReference>
<dbReference type="AlphaFoldDB" id="A0A9P7K7K1"/>
<reference evidence="5" key="1">
    <citation type="submission" date="2021-02" db="EMBL/GenBank/DDBJ databases">
        <authorList>
            <person name="Nieuwenhuis M."/>
            <person name="Van De Peppel L.J.J."/>
        </authorList>
    </citation>
    <scope>NUCLEOTIDE SEQUENCE</scope>
    <source>
        <strain evidence="5">D49</strain>
    </source>
</reference>
<feature type="binding site" evidence="4">
    <location>
        <position position="118"/>
    </location>
    <ligand>
        <name>substrate</name>
    </ligand>
</feature>
<protein>
    <recommendedName>
        <fullName evidence="1">gamma-glutamylcyclotransferase</fullName>
        <ecNumber evidence="1">4.3.2.9</ecNumber>
    </recommendedName>
</protein>
<dbReference type="InterPro" id="IPR036568">
    <property type="entry name" value="GGCT-like_sf"/>
</dbReference>
<dbReference type="Gene3D" id="3.10.490.10">
    <property type="entry name" value="Gamma-glutamyl cyclotransferase-like"/>
    <property type="match status" value="1"/>
</dbReference>
<dbReference type="SUPFAM" id="SSF110857">
    <property type="entry name" value="Gamma-glutamyl cyclotransferase-like"/>
    <property type="match status" value="1"/>
</dbReference>
<organism evidence="5 6">
    <name type="scientific">Sphagnurus paluster</name>
    <dbReference type="NCBI Taxonomy" id="117069"/>
    <lineage>
        <taxon>Eukaryota</taxon>
        <taxon>Fungi</taxon>
        <taxon>Dikarya</taxon>
        <taxon>Basidiomycota</taxon>
        <taxon>Agaricomycotina</taxon>
        <taxon>Agaricomycetes</taxon>
        <taxon>Agaricomycetidae</taxon>
        <taxon>Agaricales</taxon>
        <taxon>Tricholomatineae</taxon>
        <taxon>Lyophyllaceae</taxon>
        <taxon>Sphagnurus</taxon>
    </lineage>
</organism>
<dbReference type="InterPro" id="IPR017939">
    <property type="entry name" value="G-Glutamylcylcotransferase"/>
</dbReference>
<accession>A0A9P7K7K1</accession>
<dbReference type="GO" id="GO:0003839">
    <property type="term" value="F:gamma-glutamylcyclotransferase activity"/>
    <property type="evidence" value="ECO:0007669"/>
    <property type="project" value="UniProtKB-EC"/>
</dbReference>